<feature type="transmembrane region" description="Helical" evidence="1">
    <location>
        <begin position="95"/>
        <end position="116"/>
    </location>
</feature>
<keyword evidence="2" id="KW-0378">Hydrolase</keyword>
<keyword evidence="1" id="KW-0812">Transmembrane</keyword>
<comment type="caution">
    <text evidence="2">The sequence shown here is derived from an EMBL/GenBank/DDBJ whole genome shotgun (WGS) entry which is preliminary data.</text>
</comment>
<dbReference type="Proteomes" id="UP000297729">
    <property type="component" value="Unassembled WGS sequence"/>
</dbReference>
<dbReference type="OrthoDB" id="8703247at2"/>
<accession>A0A4Y9SCJ2</accession>
<dbReference type="GO" id="GO:0008237">
    <property type="term" value="F:metallopeptidase activity"/>
    <property type="evidence" value="ECO:0007669"/>
    <property type="project" value="UniProtKB-KW"/>
</dbReference>
<proteinExistence type="predicted"/>
<keyword evidence="2" id="KW-0482">Metalloprotease</keyword>
<reference evidence="2 3" key="1">
    <citation type="submission" date="2019-03" db="EMBL/GenBank/DDBJ databases">
        <title>Draft Genome Sequence of Duganella callidus sp. nov., a Novel Duganella Species Isolated from Cultivated Soil.</title>
        <authorList>
            <person name="Raths R."/>
            <person name="Peta V."/>
            <person name="Bucking H."/>
        </authorList>
    </citation>
    <scope>NUCLEOTIDE SEQUENCE [LARGE SCALE GENOMIC DNA]</scope>
    <source>
        <strain evidence="2 3">DN04</strain>
    </source>
</reference>
<feature type="transmembrane region" description="Helical" evidence="1">
    <location>
        <begin position="24"/>
        <end position="51"/>
    </location>
</feature>
<feature type="transmembrane region" description="Helical" evidence="1">
    <location>
        <begin position="63"/>
        <end position="83"/>
    </location>
</feature>
<dbReference type="GO" id="GO:0006508">
    <property type="term" value="P:proteolysis"/>
    <property type="evidence" value="ECO:0007669"/>
    <property type="project" value="UniProtKB-KW"/>
</dbReference>
<feature type="transmembrane region" description="Helical" evidence="1">
    <location>
        <begin position="154"/>
        <end position="175"/>
    </location>
</feature>
<evidence type="ECO:0000313" key="3">
    <source>
        <dbReference type="Proteomes" id="UP000297729"/>
    </source>
</evidence>
<organism evidence="2 3">
    <name type="scientific">Duganella callida</name>
    <dbReference type="NCBI Taxonomy" id="2561932"/>
    <lineage>
        <taxon>Bacteria</taxon>
        <taxon>Pseudomonadati</taxon>
        <taxon>Pseudomonadota</taxon>
        <taxon>Betaproteobacteria</taxon>
        <taxon>Burkholderiales</taxon>
        <taxon>Oxalobacteraceae</taxon>
        <taxon>Telluria group</taxon>
        <taxon>Duganella</taxon>
    </lineage>
</organism>
<protein>
    <submittedName>
        <fullName evidence="2">CPBP family intramembrane metalloprotease</fullName>
    </submittedName>
</protein>
<name>A0A4Y9SCJ2_9BURK</name>
<dbReference type="AlphaFoldDB" id="A0A4Y9SCJ2"/>
<sequence length="179" mass="19019">MNAYDLVFAKRWPTLLVDSNPYRVASLVGASVSVVSAVSSVVIISVMVLLLPKETLGPAAAAGLLSQNAFVVFFLAVLFVPFYETLIAQLIPLELSRLANLNDLGCILIGGAVFGLGHYLNGGVLHGISALLAGSLFAFSYVTLRSWGYFPAFWASYVAHAAHNGLMLYAVPIIFPSLG</sequence>
<keyword evidence="1" id="KW-0472">Membrane</keyword>
<keyword evidence="2" id="KW-0645">Protease</keyword>
<evidence type="ECO:0000313" key="2">
    <source>
        <dbReference type="EMBL" id="TFW18035.1"/>
    </source>
</evidence>
<gene>
    <name evidence="2" type="ORF">E4L98_19580</name>
</gene>
<keyword evidence="1" id="KW-1133">Transmembrane helix</keyword>
<evidence type="ECO:0000256" key="1">
    <source>
        <dbReference type="SAM" id="Phobius"/>
    </source>
</evidence>
<keyword evidence="3" id="KW-1185">Reference proteome</keyword>
<dbReference type="EMBL" id="SPVG01000191">
    <property type="protein sequence ID" value="TFW18035.1"/>
    <property type="molecule type" value="Genomic_DNA"/>
</dbReference>
<feature type="transmembrane region" description="Helical" evidence="1">
    <location>
        <begin position="123"/>
        <end position="142"/>
    </location>
</feature>